<dbReference type="EMBL" id="JABEZZ010000001">
    <property type="protein sequence ID" value="MBA0578914.1"/>
    <property type="molecule type" value="Genomic_DNA"/>
</dbReference>
<proteinExistence type="predicted"/>
<organism evidence="1 2">
    <name type="scientific">Gossypium raimondii</name>
    <name type="common">Peruvian cotton</name>
    <name type="synonym">Gossypium klotzschianum subsp. raimondii</name>
    <dbReference type="NCBI Taxonomy" id="29730"/>
    <lineage>
        <taxon>Eukaryota</taxon>
        <taxon>Viridiplantae</taxon>
        <taxon>Streptophyta</taxon>
        <taxon>Embryophyta</taxon>
        <taxon>Tracheophyta</taxon>
        <taxon>Spermatophyta</taxon>
        <taxon>Magnoliopsida</taxon>
        <taxon>eudicotyledons</taxon>
        <taxon>Gunneridae</taxon>
        <taxon>Pentapetalae</taxon>
        <taxon>rosids</taxon>
        <taxon>malvids</taxon>
        <taxon>Malvales</taxon>
        <taxon>Malvaceae</taxon>
        <taxon>Malvoideae</taxon>
        <taxon>Gossypium</taxon>
    </lineage>
</organism>
<evidence type="ECO:0000313" key="2">
    <source>
        <dbReference type="Proteomes" id="UP000593578"/>
    </source>
</evidence>
<dbReference type="Proteomes" id="UP000593578">
    <property type="component" value="Unassembled WGS sequence"/>
</dbReference>
<protein>
    <recommendedName>
        <fullName evidence="3">DUF4283 domain-containing protein</fullName>
    </recommendedName>
</protein>
<accession>A0A7J8NQ27</accession>
<name>A0A7J8NQ27_GOSRA</name>
<feature type="non-terminal residue" evidence="1">
    <location>
        <position position="34"/>
    </location>
</feature>
<evidence type="ECO:0000313" key="1">
    <source>
        <dbReference type="EMBL" id="MBA0578914.1"/>
    </source>
</evidence>
<reference evidence="1 2" key="1">
    <citation type="journal article" date="2019" name="Genome Biol. Evol.">
        <title>Insights into the evolution of the New World diploid cottons (Gossypium, subgenus Houzingenia) based on genome sequencing.</title>
        <authorList>
            <person name="Grover C.E."/>
            <person name="Arick M.A. 2nd"/>
            <person name="Thrash A."/>
            <person name="Conover J.L."/>
            <person name="Sanders W.S."/>
            <person name="Peterson D.G."/>
            <person name="Frelichowski J.E."/>
            <person name="Scheffler J.A."/>
            <person name="Scheffler B.E."/>
            <person name="Wendel J.F."/>
        </authorList>
    </citation>
    <scope>NUCLEOTIDE SEQUENCE [LARGE SCALE GENOMIC DNA]</scope>
    <source>
        <strain evidence="1">8</strain>
        <tissue evidence="1">Leaf</tissue>
    </source>
</reference>
<dbReference type="AlphaFoldDB" id="A0A7J8NQ27"/>
<evidence type="ECO:0008006" key="3">
    <source>
        <dbReference type="Google" id="ProtNLM"/>
    </source>
</evidence>
<comment type="caution">
    <text evidence="1">The sequence shown here is derived from an EMBL/GenBank/DDBJ whole genome shotgun (WGS) entry which is preliminary data.</text>
</comment>
<sequence length="34" mass="3980">MADLWHPIGGTAITDIGEKRYLFKFFHVVDMDRV</sequence>
<gene>
    <name evidence="1" type="ORF">Gorai_021185</name>
</gene>